<evidence type="ECO:0000256" key="2">
    <source>
        <dbReference type="ARBA" id="ARBA00023319"/>
    </source>
</evidence>
<evidence type="ECO:0000259" key="5">
    <source>
        <dbReference type="PROSITE" id="PS50853"/>
    </source>
</evidence>
<accession>A0A7R9AL39</accession>
<sequence length="2071" mass="232768">MESKSESRRTSIIKTGDKIVQEEEKKTQERKQSIQEVKEDIKTKVDKRQSISEKNVIEEKKTEEKKLGLKQTKEEVPKIRKYDPMAYVPSSSEEESNGEEAEEEMEEDGKDEEQDMVENLTISAQPVEKKLKKAGIKVPEIKAPEIEAPKIEVSREKSPAADTRKGSLAPGSGPPSRRGSLIPPADQERRPSLIISDEVGKLRPGEVFDQKRKGSRPGEVQDKDKQQRRRPSTDMRRPSVAELDDRIDKPSTPLKPIGEPGPPVIVDVQESYTAVEDAVGYITIQVEGNPPPTFKFYKGMTEIIEGGRFRFLTDGETNSITLCMRKVKPNDEGKYKIVISNVHGEDSAETQLYVSDSSGMDFRAMLKKRKYQQWAKDKGDPNWGDLKETEKPVPALKKVEKKQESFLKPLVDQYAKEGKDKKVVFECIFSKPNSKPKWFLRKDELFPGSKYKFKNENDTYTLIISNPKVEDTGKYTIEIGGISSVGYLNVEEPDPMFTFTKPLSKQTDGFTKHETFMECTVSSSMAIVGWYINNKKLEEGDKYEIAKEMSGVCRLTIKDCTLEDSGEYTCRIEKQSDKTSTNVTIIEYPYKFVKVLKSQQVTEKDTITMLCELDDAGGDVKWFKNNEPVKPDKRVQIIKDGRKRKLVIKDCKVTDAGNFTCESNADKTECEIIIQYMNRFNKKLKDTTVVEREKLVLDVELQDQTAPANWFFNGEPIQESDRVEIKNLGGGKHQLVFKGATLDDSGDFMCESGKMTSSCKVVVKKGESKPVINFPNTVDGPCSKPIIFDVPYVVDGTRQSQVEAKLIKDGKALPLKEVEIIMAEDKATYKFKKPVRELSGQYQLKISNAQGEAVQNIKINMQDVPSAPQEINVTDVFQTSCVVHWKPSKDDGGMPILHYVVERLDMSVKGGWDSVAQIPPSEPSIFKCEDLIPKKEYKFRIRAVNKLGSSEPVLFAKNVLAKDPWDEPSKPTNVEVVDWDKDHADIKWNKPEDDGGAPITGYIIEFKEKFGKDWVKGKVLEGDITAATLDGLKEGTQYEFRIRAINKAGPGAPSDATKPIIAKARFVKPFIIGDDLINIVVKKGQVIKYDIKYGGEPEPVPTWYQVGIELKEDPQERITIDKYEKNTVLTVRRTTRLDSGKYKLILKNDSGICEKKDVVVLDKPTPPQGPLKAEEVRADHVKVKWNRPDDNGGSDITGYVLEKMDMDTGRWIPAGEVGPDKDTFTFDGLTPKKKYKFRVKAVNKEGESEPLETDEAITAKNPYDEPGRPGKPEIIDYDNKSVTLKWAKPESDGGRPITHYTVEIKDKLSVEWTEVLKTKNIPEGIVEDLKEKNIYQFRIRAHNKSGASEPSDPTDSHICKHRNLKPRIDRATIKSIIIKAGRTHKWSVDVTGEPPPALSWVWRDNITLVNTEKINIENIDYHTDFTILNAVRRDTGKYTLIAENASGKDQETVELTVLGKPSSPMGPLEVKDVTKNSCKLKWKKPEDDGGSPIREYEVEKMDLATGKWVRVGRVPGDRDHPEMEITGLTPGSEYKFRVTAVNDEGDSEPLVTEKAIIAKNPFDEPTKPGTPEITDYDNESVALKWSAPSSDGGAKIEKYIIEKKDRYKPDWEKAIEVSGDELAAKVPDLKERAEYQFRVIAVNKAGPSPASDSTKTHLVKHKALKPRIDRTNLKPIVVRAGKIVKYDVNIRGEPPPTVKWFQGDKEIKSEGTVEIINIDYNTKLTITESIRKHTGLYKILAENQHGKDEAEVEITVLSAPGKPKGPLKVSDVTKNGCKLKWDKPEDDGGKPITGYVVEKLDKSTGRWVPIGKTLEPEMDVKGLQEGHEYQFRVKAVNEEGDSEPLETDRLTVAKNPFDIPGKPGVPDIVDWDVDRVDLKWEAPKSNGGAPITGYIIEKKEKFASSWDEILTTNTPSSEARVPGLKEGNQYQFRVRAVNKAGPSEPSEPTKQHIAKARFCYTNNGFTDPLLRILAHSLYTLAHTLDMLAHTMCMLAHTMGMLAHTMGMLAHTMSMLAPTMYSLAHSLDMLSHTLDTLSQSLNTPSHSLDMPSYILDMPSYILDKPAHTHWTC</sequence>
<dbReference type="SMART" id="SM00408">
    <property type="entry name" value="IGc2"/>
    <property type="match status" value="4"/>
</dbReference>
<evidence type="ECO:0008006" key="7">
    <source>
        <dbReference type="Google" id="ProtNLM"/>
    </source>
</evidence>
<dbReference type="Gene3D" id="2.60.40.10">
    <property type="entry name" value="Immunoglobulins"/>
    <property type="match status" value="17"/>
</dbReference>
<reference evidence="6" key="1">
    <citation type="submission" date="2020-11" db="EMBL/GenBank/DDBJ databases">
        <authorList>
            <person name="Tran Van P."/>
        </authorList>
    </citation>
    <scope>NUCLEOTIDE SEQUENCE</scope>
</reference>
<dbReference type="CDD" id="cd00096">
    <property type="entry name" value="Ig"/>
    <property type="match status" value="2"/>
</dbReference>
<feature type="domain" description="Fibronectin type-III" evidence="5">
    <location>
        <begin position="1862"/>
        <end position="1956"/>
    </location>
</feature>
<dbReference type="PROSITE" id="PS50835">
    <property type="entry name" value="IG_LIKE"/>
    <property type="match status" value="5"/>
</dbReference>
<gene>
    <name evidence="6" type="ORF">TSIB3V08_LOCUS403</name>
</gene>
<dbReference type="SUPFAM" id="SSF48726">
    <property type="entry name" value="Immunoglobulin"/>
    <property type="match status" value="8"/>
</dbReference>
<evidence type="ECO:0000313" key="6">
    <source>
        <dbReference type="EMBL" id="CAD7256113.1"/>
    </source>
</evidence>
<feature type="domain" description="Fibronectin type-III" evidence="5">
    <location>
        <begin position="1567"/>
        <end position="1662"/>
    </location>
</feature>
<feature type="domain" description="Fibronectin type-III" evidence="5">
    <location>
        <begin position="1763"/>
        <end position="1856"/>
    </location>
</feature>
<dbReference type="FunFam" id="2.60.40.10:FF:000056">
    <property type="entry name" value="twitchin isoform X4"/>
    <property type="match status" value="7"/>
</dbReference>
<feature type="domain" description="Ig-like" evidence="4">
    <location>
        <begin position="394"/>
        <end position="476"/>
    </location>
</feature>
<feature type="domain" description="Fibronectin type-III" evidence="5">
    <location>
        <begin position="1464"/>
        <end position="1561"/>
    </location>
</feature>
<organism evidence="6">
    <name type="scientific">Timema shepardi</name>
    <name type="common">Walking stick</name>
    <dbReference type="NCBI Taxonomy" id="629360"/>
    <lineage>
        <taxon>Eukaryota</taxon>
        <taxon>Metazoa</taxon>
        <taxon>Ecdysozoa</taxon>
        <taxon>Arthropoda</taxon>
        <taxon>Hexapoda</taxon>
        <taxon>Insecta</taxon>
        <taxon>Pterygota</taxon>
        <taxon>Neoptera</taxon>
        <taxon>Polyneoptera</taxon>
        <taxon>Phasmatodea</taxon>
        <taxon>Timematodea</taxon>
        <taxon>Timematoidea</taxon>
        <taxon>Timematidae</taxon>
        <taxon>Timema</taxon>
    </lineage>
</organism>
<dbReference type="FunFam" id="2.60.40.10:FF:002083">
    <property type="entry name" value="Protein CBR-UNC-22"/>
    <property type="match status" value="1"/>
</dbReference>
<feature type="domain" description="Fibronectin type-III" evidence="5">
    <location>
        <begin position="970"/>
        <end position="1065"/>
    </location>
</feature>
<dbReference type="GO" id="GO:0045214">
    <property type="term" value="P:sarcomere organization"/>
    <property type="evidence" value="ECO:0007669"/>
    <property type="project" value="TreeGrafter"/>
</dbReference>
<dbReference type="InterPro" id="IPR036116">
    <property type="entry name" value="FN3_sf"/>
</dbReference>
<proteinExistence type="predicted"/>
<dbReference type="InterPro" id="IPR003599">
    <property type="entry name" value="Ig_sub"/>
</dbReference>
<feature type="domain" description="Fibronectin type-III" evidence="5">
    <location>
        <begin position="1166"/>
        <end position="1261"/>
    </location>
</feature>
<dbReference type="PRINTS" id="PR00014">
    <property type="entry name" value="FNTYPEIII"/>
</dbReference>
<dbReference type="GO" id="GO:0031430">
    <property type="term" value="C:M band"/>
    <property type="evidence" value="ECO:0007669"/>
    <property type="project" value="TreeGrafter"/>
</dbReference>
<dbReference type="SMART" id="SM00409">
    <property type="entry name" value="IG"/>
    <property type="match status" value="7"/>
</dbReference>
<dbReference type="SUPFAM" id="SSF49265">
    <property type="entry name" value="Fibronectin type III"/>
    <property type="match status" value="4"/>
</dbReference>
<dbReference type="Pfam" id="PF07679">
    <property type="entry name" value="I-set"/>
    <property type="match status" value="8"/>
</dbReference>
<feature type="region of interest" description="Disordered" evidence="3">
    <location>
        <begin position="1"/>
        <end position="262"/>
    </location>
</feature>
<dbReference type="Pfam" id="PF00041">
    <property type="entry name" value="fn3"/>
    <property type="match status" value="8"/>
</dbReference>
<dbReference type="SMART" id="SM00060">
    <property type="entry name" value="FN3"/>
    <property type="match status" value="8"/>
</dbReference>
<dbReference type="PANTHER" id="PTHR13817:SF151">
    <property type="entry name" value="TITIN"/>
    <property type="match status" value="1"/>
</dbReference>
<feature type="compositionally biased region" description="Basic and acidic residues" evidence="3">
    <location>
        <begin position="198"/>
        <end position="212"/>
    </location>
</feature>
<dbReference type="FunFam" id="2.60.40.10:FF:000505">
    <property type="entry name" value="Bent, isoform J"/>
    <property type="match status" value="1"/>
</dbReference>
<dbReference type="FunFam" id="2.60.40.10:FF:000567">
    <property type="entry name" value="Uncharacterized protein, isoform G"/>
    <property type="match status" value="2"/>
</dbReference>
<feature type="compositionally biased region" description="Basic and acidic residues" evidence="3">
    <location>
        <begin position="219"/>
        <end position="249"/>
    </location>
</feature>
<feature type="domain" description="Ig-like" evidence="4">
    <location>
        <begin position="1366"/>
        <end position="1456"/>
    </location>
</feature>
<dbReference type="PANTHER" id="PTHR13817">
    <property type="entry name" value="TITIN"/>
    <property type="match status" value="1"/>
</dbReference>
<dbReference type="InterPro" id="IPR013098">
    <property type="entry name" value="Ig_I-set"/>
</dbReference>
<keyword evidence="2" id="KW-0393">Immunoglobulin domain</keyword>
<feature type="domain" description="Ig-like" evidence="4">
    <location>
        <begin position="1666"/>
        <end position="1755"/>
    </location>
</feature>
<dbReference type="EMBL" id="OC000094">
    <property type="protein sequence ID" value="CAD7256113.1"/>
    <property type="molecule type" value="Genomic_DNA"/>
</dbReference>
<feature type="domain" description="Fibronectin type-III" evidence="5">
    <location>
        <begin position="1268"/>
        <end position="1362"/>
    </location>
</feature>
<dbReference type="InterPro" id="IPR036179">
    <property type="entry name" value="Ig-like_dom_sf"/>
</dbReference>
<dbReference type="InterPro" id="IPR003961">
    <property type="entry name" value="FN3_dom"/>
</dbReference>
<dbReference type="InterPro" id="IPR050964">
    <property type="entry name" value="Striated_Muscle_Regulatory"/>
</dbReference>
<dbReference type="CDD" id="cd00063">
    <property type="entry name" value="FN3"/>
    <property type="match status" value="8"/>
</dbReference>
<feature type="compositionally biased region" description="Basic and acidic residues" evidence="3">
    <location>
        <begin position="139"/>
        <end position="165"/>
    </location>
</feature>
<evidence type="ECO:0000256" key="1">
    <source>
        <dbReference type="ARBA" id="ARBA00022737"/>
    </source>
</evidence>
<feature type="domain" description="Fibronectin type-III" evidence="5">
    <location>
        <begin position="867"/>
        <end position="964"/>
    </location>
</feature>
<feature type="domain" description="Ig-like" evidence="4">
    <location>
        <begin position="589"/>
        <end position="673"/>
    </location>
</feature>
<dbReference type="InterPro" id="IPR003598">
    <property type="entry name" value="Ig_sub2"/>
</dbReference>
<evidence type="ECO:0000259" key="4">
    <source>
        <dbReference type="PROSITE" id="PS50835"/>
    </source>
</evidence>
<dbReference type="InterPro" id="IPR013783">
    <property type="entry name" value="Ig-like_fold"/>
</dbReference>
<feature type="compositionally biased region" description="Acidic residues" evidence="3">
    <location>
        <begin position="92"/>
        <end position="116"/>
    </location>
</feature>
<name>A0A7R9AL39_TIMSH</name>
<protein>
    <recommendedName>
        <fullName evidence="7">Twitchin</fullName>
    </recommendedName>
</protein>
<dbReference type="FunFam" id="2.60.40.10:FF:000935">
    <property type="entry name" value="Uncharacterized protein, isoform I"/>
    <property type="match status" value="1"/>
</dbReference>
<dbReference type="FunFam" id="2.60.40.10:FF:000440">
    <property type="entry name" value="Bent, isoform C"/>
    <property type="match status" value="1"/>
</dbReference>
<dbReference type="PROSITE" id="PS50853">
    <property type="entry name" value="FN3"/>
    <property type="match status" value="8"/>
</dbReference>
<feature type="domain" description="Ig-like" evidence="4">
    <location>
        <begin position="495"/>
        <end position="584"/>
    </location>
</feature>
<dbReference type="FunFam" id="2.60.40.10:FF:000031">
    <property type="entry name" value="Myosin-binding protein C, slow type"/>
    <property type="match status" value="1"/>
</dbReference>
<dbReference type="InterPro" id="IPR007110">
    <property type="entry name" value="Ig-like_dom"/>
</dbReference>
<evidence type="ECO:0000256" key="3">
    <source>
        <dbReference type="SAM" id="MobiDB-lite"/>
    </source>
</evidence>
<feature type="compositionally biased region" description="Basic and acidic residues" evidence="3">
    <location>
        <begin position="1"/>
        <end position="83"/>
    </location>
</feature>
<keyword evidence="1" id="KW-0677">Repeat</keyword>